<dbReference type="Proteomes" id="UP001215598">
    <property type="component" value="Unassembled WGS sequence"/>
</dbReference>
<evidence type="ECO:0000256" key="1">
    <source>
        <dbReference type="SAM" id="MobiDB-lite"/>
    </source>
</evidence>
<accession>A0AAD7IRF5</accession>
<feature type="region of interest" description="Disordered" evidence="1">
    <location>
        <begin position="163"/>
        <end position="202"/>
    </location>
</feature>
<keyword evidence="3" id="KW-1185">Reference proteome</keyword>
<protein>
    <submittedName>
        <fullName evidence="2">Uncharacterized protein</fullName>
    </submittedName>
</protein>
<sequence>MSAAVELAYSGRSGEARTEQPVVLVGVLLPARGDAAAYGIMKRRSIWSRTELQCSEISNLKRKNREPILQNFAIRDWRKICRLNLNYKLQDNRRGYGVAPKLEHILIRLFKATTGTENRLAELSNDAKPCMSVSATTSLHWTKSEDDHDRRRCEYCRRIEKEKERKDANQSMMDADKELKRLPGRCSGKETYGSPRLVRDLE</sequence>
<proteinExistence type="predicted"/>
<gene>
    <name evidence="2" type="ORF">B0H16DRAFT_1461592</name>
</gene>
<evidence type="ECO:0000313" key="2">
    <source>
        <dbReference type="EMBL" id="KAJ7748682.1"/>
    </source>
</evidence>
<feature type="compositionally biased region" description="Basic and acidic residues" evidence="1">
    <location>
        <begin position="163"/>
        <end position="181"/>
    </location>
</feature>
<reference evidence="2" key="1">
    <citation type="submission" date="2023-03" db="EMBL/GenBank/DDBJ databases">
        <title>Massive genome expansion in bonnet fungi (Mycena s.s.) driven by repeated elements and novel gene families across ecological guilds.</title>
        <authorList>
            <consortium name="Lawrence Berkeley National Laboratory"/>
            <person name="Harder C.B."/>
            <person name="Miyauchi S."/>
            <person name="Viragh M."/>
            <person name="Kuo A."/>
            <person name="Thoen E."/>
            <person name="Andreopoulos B."/>
            <person name="Lu D."/>
            <person name="Skrede I."/>
            <person name="Drula E."/>
            <person name="Henrissat B."/>
            <person name="Morin E."/>
            <person name="Kohler A."/>
            <person name="Barry K."/>
            <person name="LaButti K."/>
            <person name="Morin E."/>
            <person name="Salamov A."/>
            <person name="Lipzen A."/>
            <person name="Mereny Z."/>
            <person name="Hegedus B."/>
            <person name="Baldrian P."/>
            <person name="Stursova M."/>
            <person name="Weitz H."/>
            <person name="Taylor A."/>
            <person name="Grigoriev I.V."/>
            <person name="Nagy L.G."/>
            <person name="Martin F."/>
            <person name="Kauserud H."/>
        </authorList>
    </citation>
    <scope>NUCLEOTIDE SEQUENCE</scope>
    <source>
        <strain evidence="2">CBHHK182m</strain>
    </source>
</reference>
<comment type="caution">
    <text evidence="2">The sequence shown here is derived from an EMBL/GenBank/DDBJ whole genome shotgun (WGS) entry which is preliminary data.</text>
</comment>
<evidence type="ECO:0000313" key="3">
    <source>
        <dbReference type="Proteomes" id="UP001215598"/>
    </source>
</evidence>
<dbReference type="AlphaFoldDB" id="A0AAD7IRF5"/>
<dbReference type="EMBL" id="JARKIB010000072">
    <property type="protein sequence ID" value="KAJ7748682.1"/>
    <property type="molecule type" value="Genomic_DNA"/>
</dbReference>
<name>A0AAD7IRF5_9AGAR</name>
<organism evidence="2 3">
    <name type="scientific">Mycena metata</name>
    <dbReference type="NCBI Taxonomy" id="1033252"/>
    <lineage>
        <taxon>Eukaryota</taxon>
        <taxon>Fungi</taxon>
        <taxon>Dikarya</taxon>
        <taxon>Basidiomycota</taxon>
        <taxon>Agaricomycotina</taxon>
        <taxon>Agaricomycetes</taxon>
        <taxon>Agaricomycetidae</taxon>
        <taxon>Agaricales</taxon>
        <taxon>Marasmiineae</taxon>
        <taxon>Mycenaceae</taxon>
        <taxon>Mycena</taxon>
    </lineage>
</organism>